<dbReference type="Proteomes" id="UP000549009">
    <property type="component" value="Unassembled WGS sequence"/>
</dbReference>
<evidence type="ECO:0000313" key="4">
    <source>
        <dbReference type="EMBL" id="MBB5110146.1"/>
    </source>
</evidence>
<evidence type="ECO:0000313" key="5">
    <source>
        <dbReference type="Proteomes" id="UP000549009"/>
    </source>
</evidence>
<dbReference type="GO" id="GO:0003723">
    <property type="term" value="F:RNA binding"/>
    <property type="evidence" value="ECO:0007669"/>
    <property type="project" value="InterPro"/>
</dbReference>
<dbReference type="Pfam" id="PF03861">
    <property type="entry name" value="ANTAR"/>
    <property type="match status" value="1"/>
</dbReference>
<protein>
    <submittedName>
        <fullName evidence="4">Transcriptional regulator with GAF, ATPase, and Fis domain</fullName>
    </submittedName>
</protein>
<gene>
    <name evidence="4" type="ORF">FHS40_009276</name>
</gene>
<dbReference type="Gene3D" id="3.30.450.40">
    <property type="match status" value="1"/>
</dbReference>
<dbReference type="AlphaFoldDB" id="A0A7W8B4G1"/>
<accession>A0A7W8B4G1</accession>
<keyword evidence="1" id="KW-0805">Transcription regulation</keyword>
<reference evidence="4 5" key="1">
    <citation type="submission" date="2020-08" db="EMBL/GenBank/DDBJ databases">
        <title>Genomic Encyclopedia of Type Strains, Phase III (KMG-III): the genomes of soil and plant-associated and newly described type strains.</title>
        <authorList>
            <person name="Whitman W."/>
        </authorList>
    </citation>
    <scope>NUCLEOTIDE SEQUENCE [LARGE SCALE GENOMIC DNA]</scope>
    <source>
        <strain evidence="4 5">CECT 3146</strain>
    </source>
</reference>
<dbReference type="InterPro" id="IPR003018">
    <property type="entry name" value="GAF"/>
</dbReference>
<dbReference type="RefSeq" id="WP_184927297.1">
    <property type="nucleotide sequence ID" value="NZ_BMSQ01000098.1"/>
</dbReference>
<comment type="caution">
    <text evidence="4">The sequence shown here is derived from an EMBL/GenBank/DDBJ whole genome shotgun (WGS) entry which is preliminary data.</text>
</comment>
<dbReference type="InterPro" id="IPR029016">
    <property type="entry name" value="GAF-like_dom_sf"/>
</dbReference>
<dbReference type="Gene3D" id="1.10.10.10">
    <property type="entry name" value="Winged helix-like DNA-binding domain superfamily/Winged helix DNA-binding domain"/>
    <property type="match status" value="1"/>
</dbReference>
<dbReference type="InterPro" id="IPR005561">
    <property type="entry name" value="ANTAR"/>
</dbReference>
<name>A0A7W8B4G1_STRST</name>
<dbReference type="InterPro" id="IPR036388">
    <property type="entry name" value="WH-like_DNA-bd_sf"/>
</dbReference>
<proteinExistence type="predicted"/>
<evidence type="ECO:0000256" key="1">
    <source>
        <dbReference type="ARBA" id="ARBA00023015"/>
    </source>
</evidence>
<sequence length="232" mass="24604">MFADATDIPGLLATAIRTDDGLSALSPRACAAALGLDSLTLCLLNQSGLELVWYDPADTAAIAFEDLQYTLGQGPTPDAARTGEPVLVPDLDRVPEHRWPALLAATHSPLPRAVQAVPLDLGAVRLGVLTGHRTTTGPLTRQQMSHLLALAEGAITLLTTPHGANDMSSNNPLSLHRALIHQATGALTVLLDIPIDQALARLRAYAFTHDLPLLDVAHEVVHHQANLDKPPN</sequence>
<keyword evidence="5" id="KW-1185">Reference proteome</keyword>
<evidence type="ECO:0000256" key="2">
    <source>
        <dbReference type="ARBA" id="ARBA00023163"/>
    </source>
</evidence>
<evidence type="ECO:0000259" key="3">
    <source>
        <dbReference type="SMART" id="SM01012"/>
    </source>
</evidence>
<dbReference type="Pfam" id="PF13185">
    <property type="entry name" value="GAF_2"/>
    <property type="match status" value="1"/>
</dbReference>
<dbReference type="SUPFAM" id="SSF55781">
    <property type="entry name" value="GAF domain-like"/>
    <property type="match status" value="1"/>
</dbReference>
<organism evidence="4 5">
    <name type="scientific">Streptomyces spectabilis</name>
    <dbReference type="NCBI Taxonomy" id="68270"/>
    <lineage>
        <taxon>Bacteria</taxon>
        <taxon>Bacillati</taxon>
        <taxon>Actinomycetota</taxon>
        <taxon>Actinomycetes</taxon>
        <taxon>Kitasatosporales</taxon>
        <taxon>Streptomycetaceae</taxon>
        <taxon>Streptomyces</taxon>
    </lineage>
</organism>
<dbReference type="EMBL" id="JACHJD010000081">
    <property type="protein sequence ID" value="MBB5110146.1"/>
    <property type="molecule type" value="Genomic_DNA"/>
</dbReference>
<dbReference type="SMART" id="SM01012">
    <property type="entry name" value="ANTAR"/>
    <property type="match status" value="1"/>
</dbReference>
<keyword evidence="2" id="KW-0804">Transcription</keyword>
<feature type="domain" description="ANTAR" evidence="3">
    <location>
        <begin position="140"/>
        <end position="221"/>
    </location>
</feature>